<proteinExistence type="predicted"/>
<evidence type="ECO:0008006" key="3">
    <source>
        <dbReference type="Google" id="ProtNLM"/>
    </source>
</evidence>
<keyword evidence="2" id="KW-1185">Reference proteome</keyword>
<name>A0ABP4CAI1_9ACTN</name>
<comment type="caution">
    <text evidence="1">The sequence shown here is derived from an EMBL/GenBank/DDBJ whole genome shotgun (WGS) entry which is preliminary data.</text>
</comment>
<protein>
    <recommendedName>
        <fullName evidence="3">Tachylectin</fullName>
    </recommendedName>
</protein>
<evidence type="ECO:0000313" key="2">
    <source>
        <dbReference type="Proteomes" id="UP001500542"/>
    </source>
</evidence>
<dbReference type="EMBL" id="BAAAHK010000028">
    <property type="protein sequence ID" value="GAA0963827.1"/>
    <property type="molecule type" value="Genomic_DNA"/>
</dbReference>
<gene>
    <name evidence="1" type="ORF">GCM10009554_83830</name>
</gene>
<sequence length="251" mass="27594">MQVMAATSPPTRTLESLMARDLYPDGQARLSGPMNSRADVAGHDVSGFVVAGSAMYSHYYVADEPSGEVRRSELVRVGGGWNTFTAIDESYISGRVTTYGLRADGVLFRWTVQYRDLWEHKTSYPGFAAVKSMALISQTATYDTFLANTRGGALYTIHIPTTSPMKPVVKLVRRTTWQVFESLVAEWCGPYGTLVIGIDKNGRAGYLYAVGHANGTATVIQSRGRVPVALNDPIYFHWTNDVDVVRPPFGE</sequence>
<evidence type="ECO:0000313" key="1">
    <source>
        <dbReference type="EMBL" id="GAA0963827.1"/>
    </source>
</evidence>
<dbReference type="Proteomes" id="UP001500542">
    <property type="component" value="Unassembled WGS sequence"/>
</dbReference>
<organism evidence="1 2">
    <name type="scientific">Kribbella koreensis</name>
    <dbReference type="NCBI Taxonomy" id="57909"/>
    <lineage>
        <taxon>Bacteria</taxon>
        <taxon>Bacillati</taxon>
        <taxon>Actinomycetota</taxon>
        <taxon>Actinomycetes</taxon>
        <taxon>Propionibacteriales</taxon>
        <taxon>Kribbellaceae</taxon>
        <taxon>Kribbella</taxon>
    </lineage>
</organism>
<reference evidence="2" key="1">
    <citation type="journal article" date="2019" name="Int. J. Syst. Evol. Microbiol.">
        <title>The Global Catalogue of Microorganisms (GCM) 10K type strain sequencing project: providing services to taxonomists for standard genome sequencing and annotation.</title>
        <authorList>
            <consortium name="The Broad Institute Genomics Platform"/>
            <consortium name="The Broad Institute Genome Sequencing Center for Infectious Disease"/>
            <person name="Wu L."/>
            <person name="Ma J."/>
        </authorList>
    </citation>
    <scope>NUCLEOTIDE SEQUENCE [LARGE SCALE GENOMIC DNA]</scope>
    <source>
        <strain evidence="2">JCM 10977</strain>
    </source>
</reference>
<accession>A0ABP4CAI1</accession>